<keyword evidence="4 9" id="KW-0479">Metal-binding</keyword>
<dbReference type="Gene3D" id="3.90.180.10">
    <property type="entry name" value="Medium-chain alcohol dehydrogenases, catalytic domain"/>
    <property type="match status" value="1"/>
</dbReference>
<comment type="catalytic activity">
    <reaction evidence="7">
        <text>a secondary alcohol + NAD(+) = a ketone + NADH + H(+)</text>
        <dbReference type="Rhea" id="RHEA:10740"/>
        <dbReference type="ChEBI" id="CHEBI:15378"/>
        <dbReference type="ChEBI" id="CHEBI:17087"/>
        <dbReference type="ChEBI" id="CHEBI:35681"/>
        <dbReference type="ChEBI" id="CHEBI:57540"/>
        <dbReference type="ChEBI" id="CHEBI:57945"/>
        <dbReference type="EC" id="1.1.1.1"/>
    </reaction>
</comment>
<feature type="domain" description="Enoyl reductase (ER)" evidence="10">
    <location>
        <begin position="10"/>
        <end position="368"/>
    </location>
</feature>
<dbReference type="Proteomes" id="UP000279306">
    <property type="component" value="Chromosome"/>
</dbReference>
<dbReference type="InterPro" id="IPR013149">
    <property type="entry name" value="ADH-like_C"/>
</dbReference>
<dbReference type="InterPro" id="IPR013154">
    <property type="entry name" value="ADH-like_N"/>
</dbReference>
<evidence type="ECO:0000256" key="8">
    <source>
        <dbReference type="ARBA" id="ARBA00049243"/>
    </source>
</evidence>
<keyword evidence="12" id="KW-1185">Reference proteome</keyword>
<dbReference type="SMART" id="SM00829">
    <property type="entry name" value="PKS_ER"/>
    <property type="match status" value="1"/>
</dbReference>
<evidence type="ECO:0000313" key="12">
    <source>
        <dbReference type="Proteomes" id="UP000279306"/>
    </source>
</evidence>
<evidence type="ECO:0000256" key="5">
    <source>
        <dbReference type="ARBA" id="ARBA00022833"/>
    </source>
</evidence>
<keyword evidence="5 9" id="KW-0862">Zinc</keyword>
<dbReference type="EC" id="1.1.1.1" evidence="3"/>
<dbReference type="InterPro" id="IPR002328">
    <property type="entry name" value="ADH_Zn_CS"/>
</dbReference>
<evidence type="ECO:0000256" key="9">
    <source>
        <dbReference type="RuleBase" id="RU361277"/>
    </source>
</evidence>
<dbReference type="Gene3D" id="3.40.50.720">
    <property type="entry name" value="NAD(P)-binding Rossmann-like Domain"/>
    <property type="match status" value="1"/>
</dbReference>
<dbReference type="SUPFAM" id="SSF50129">
    <property type="entry name" value="GroES-like"/>
    <property type="match status" value="2"/>
</dbReference>
<dbReference type="PANTHER" id="PTHR43350:SF21">
    <property type="entry name" value="S-NITROSOMYCOTHIOL REDUCTASE MSCR"/>
    <property type="match status" value="1"/>
</dbReference>
<dbReference type="Pfam" id="PF08240">
    <property type="entry name" value="ADH_N"/>
    <property type="match status" value="1"/>
</dbReference>
<dbReference type="PANTHER" id="PTHR43350">
    <property type="entry name" value="NAD-DEPENDENT ALCOHOL DEHYDROGENASE"/>
    <property type="match status" value="1"/>
</dbReference>
<dbReference type="AlphaFoldDB" id="A0A448IK29"/>
<evidence type="ECO:0000256" key="3">
    <source>
        <dbReference type="ARBA" id="ARBA00013190"/>
    </source>
</evidence>
<protein>
    <recommendedName>
        <fullName evidence="3">alcohol dehydrogenase</fullName>
        <ecNumber evidence="3">1.1.1.1</ecNumber>
    </recommendedName>
</protein>
<comment type="catalytic activity">
    <reaction evidence="8">
        <text>a primary alcohol + NAD(+) = an aldehyde + NADH + H(+)</text>
        <dbReference type="Rhea" id="RHEA:10736"/>
        <dbReference type="ChEBI" id="CHEBI:15378"/>
        <dbReference type="ChEBI" id="CHEBI:15734"/>
        <dbReference type="ChEBI" id="CHEBI:17478"/>
        <dbReference type="ChEBI" id="CHEBI:57540"/>
        <dbReference type="ChEBI" id="CHEBI:57945"/>
        <dbReference type="EC" id="1.1.1.1"/>
    </reaction>
</comment>
<comment type="similarity">
    <text evidence="2 9">Belongs to the zinc-containing alcohol dehydrogenase family.</text>
</comment>
<accession>A0A448IK29</accession>
<dbReference type="NCBIfam" id="TIGR03989">
    <property type="entry name" value="Rxyl_3153"/>
    <property type="match status" value="1"/>
</dbReference>
<comment type="cofactor">
    <cofactor evidence="1 9">
        <name>Zn(2+)</name>
        <dbReference type="ChEBI" id="CHEBI:29105"/>
    </cofactor>
</comment>
<organism evidence="11 12">
    <name type="scientific">Mycolicibacterium aurum</name>
    <name type="common">Mycobacterium aurum</name>
    <dbReference type="NCBI Taxonomy" id="1791"/>
    <lineage>
        <taxon>Bacteria</taxon>
        <taxon>Bacillati</taxon>
        <taxon>Actinomycetota</taxon>
        <taxon>Actinomycetes</taxon>
        <taxon>Mycobacteriales</taxon>
        <taxon>Mycobacteriaceae</taxon>
        <taxon>Mycolicibacterium</taxon>
    </lineage>
</organism>
<dbReference type="InterPro" id="IPR036291">
    <property type="entry name" value="NAD(P)-bd_dom_sf"/>
</dbReference>
<sequence>MKTRGALLWGVDEPWSVDEIEIDDPRRDEVTVRLEAAGLCRSDHHLTTGALPASGTPILGGHEGAGVVVAVGADVDDLAVGQHVVLACVPSCRQCSWCQAGHPNLCERAGSMHSGRSISDSSFRIRARGRDVSAVSLLGAFSPYAVVHRASVVPVDAAVPFEVACLLGCAVATGWGAVTRSARVRPGDDVVVIGAGGVGMSAVLAAVVAGARRIIVVEPLEWKRDRALKSGATHAYPDTSTAIMEVAALTGGFMAHRVIVAVGEPLGKDLDSWMILTGKGGRCVLASIADTRSFDVTVHLALQVLMQKRLQGIVNSGGDLRHDVALLAAMYRMGRLDLDGLVTRSYRLDDINDGFRDMLAGNVIRGVIRYTEDDWAL</sequence>
<evidence type="ECO:0000256" key="4">
    <source>
        <dbReference type="ARBA" id="ARBA00022723"/>
    </source>
</evidence>
<evidence type="ECO:0000256" key="2">
    <source>
        <dbReference type="ARBA" id="ARBA00008072"/>
    </source>
</evidence>
<gene>
    <name evidence="11" type="primary">adhB</name>
    <name evidence="11" type="ORF">NCTC10437_01631</name>
</gene>
<dbReference type="RefSeq" id="WP_048630475.1">
    <property type="nucleotide sequence ID" value="NZ_CVQQ01000001.1"/>
</dbReference>
<evidence type="ECO:0000259" key="10">
    <source>
        <dbReference type="SMART" id="SM00829"/>
    </source>
</evidence>
<dbReference type="InterPro" id="IPR011032">
    <property type="entry name" value="GroES-like_sf"/>
</dbReference>
<evidence type="ECO:0000256" key="7">
    <source>
        <dbReference type="ARBA" id="ARBA00049164"/>
    </source>
</evidence>
<dbReference type="STRING" id="1791.GCA_001049355_00583"/>
<evidence type="ECO:0000313" key="11">
    <source>
        <dbReference type="EMBL" id="VEG52786.1"/>
    </source>
</evidence>
<dbReference type="OrthoDB" id="334894at2"/>
<dbReference type="InterPro" id="IPR020843">
    <property type="entry name" value="ER"/>
</dbReference>
<dbReference type="Pfam" id="PF00107">
    <property type="entry name" value="ADH_zinc_N"/>
    <property type="match status" value="1"/>
</dbReference>
<dbReference type="EMBL" id="LR134356">
    <property type="protein sequence ID" value="VEG52786.1"/>
    <property type="molecule type" value="Genomic_DNA"/>
</dbReference>
<dbReference type="SUPFAM" id="SSF51735">
    <property type="entry name" value="NAD(P)-binding Rossmann-fold domains"/>
    <property type="match status" value="1"/>
</dbReference>
<dbReference type="InterPro" id="IPR023921">
    <property type="entry name" value="ADH_Zn_actinomycetes"/>
</dbReference>
<keyword evidence="6 11" id="KW-0560">Oxidoreductase</keyword>
<evidence type="ECO:0000256" key="6">
    <source>
        <dbReference type="ARBA" id="ARBA00023002"/>
    </source>
</evidence>
<dbReference type="PROSITE" id="PS00059">
    <property type="entry name" value="ADH_ZINC"/>
    <property type="match status" value="1"/>
</dbReference>
<proteinExistence type="inferred from homology"/>
<dbReference type="KEGG" id="mauu:NCTC10437_01631"/>
<dbReference type="GO" id="GO:0004022">
    <property type="term" value="F:alcohol dehydrogenase (NAD+) activity"/>
    <property type="evidence" value="ECO:0007669"/>
    <property type="project" value="UniProtKB-EC"/>
</dbReference>
<name>A0A448IK29_MYCAU</name>
<dbReference type="GO" id="GO:0008270">
    <property type="term" value="F:zinc ion binding"/>
    <property type="evidence" value="ECO:0007669"/>
    <property type="project" value="InterPro"/>
</dbReference>
<evidence type="ECO:0000256" key="1">
    <source>
        <dbReference type="ARBA" id="ARBA00001947"/>
    </source>
</evidence>
<reference evidence="11 12" key="1">
    <citation type="submission" date="2018-12" db="EMBL/GenBank/DDBJ databases">
        <authorList>
            <consortium name="Pathogen Informatics"/>
        </authorList>
    </citation>
    <scope>NUCLEOTIDE SEQUENCE [LARGE SCALE GENOMIC DNA]</scope>
    <source>
        <strain evidence="11 12">NCTC10437</strain>
    </source>
</reference>